<keyword evidence="3" id="KW-1185">Reference proteome</keyword>
<sequence>MRGSAQLLVSHLRRALSTSSGACKASVGPTGTFPAWLGPSASTRVSTPLTKALPGTHQKNGYAVPLEPPPTKVTTLPNGVRIVSEATT</sequence>
<feature type="region of interest" description="Disordered" evidence="1">
    <location>
        <begin position="51"/>
        <end position="76"/>
    </location>
</feature>
<organism evidence="2 3">
    <name type="scientific">Monoraphidium neglectum</name>
    <dbReference type="NCBI Taxonomy" id="145388"/>
    <lineage>
        <taxon>Eukaryota</taxon>
        <taxon>Viridiplantae</taxon>
        <taxon>Chlorophyta</taxon>
        <taxon>core chlorophytes</taxon>
        <taxon>Chlorophyceae</taxon>
        <taxon>CS clade</taxon>
        <taxon>Sphaeropleales</taxon>
        <taxon>Selenastraceae</taxon>
        <taxon>Monoraphidium</taxon>
    </lineage>
</organism>
<dbReference type="KEGG" id="mng:MNEG_13019"/>
<evidence type="ECO:0000313" key="2">
    <source>
        <dbReference type="EMBL" id="KIY94945.1"/>
    </source>
</evidence>
<evidence type="ECO:0000256" key="1">
    <source>
        <dbReference type="SAM" id="MobiDB-lite"/>
    </source>
</evidence>
<dbReference type="RefSeq" id="XP_013893965.1">
    <property type="nucleotide sequence ID" value="XM_014038511.1"/>
</dbReference>
<dbReference type="Proteomes" id="UP000054498">
    <property type="component" value="Unassembled WGS sequence"/>
</dbReference>
<gene>
    <name evidence="2" type="ORF">MNEG_13019</name>
</gene>
<feature type="non-terminal residue" evidence="2">
    <location>
        <position position="88"/>
    </location>
</feature>
<dbReference type="AlphaFoldDB" id="A0A0D2MIW5"/>
<name>A0A0D2MIW5_9CHLO</name>
<dbReference type="EMBL" id="KK103792">
    <property type="protein sequence ID" value="KIY94945.1"/>
    <property type="molecule type" value="Genomic_DNA"/>
</dbReference>
<evidence type="ECO:0000313" key="3">
    <source>
        <dbReference type="Proteomes" id="UP000054498"/>
    </source>
</evidence>
<protein>
    <submittedName>
        <fullName evidence="2">Uncharacterized protein</fullName>
    </submittedName>
</protein>
<dbReference type="OrthoDB" id="10251424at2759"/>
<dbReference type="GeneID" id="25730439"/>
<reference evidence="2 3" key="1">
    <citation type="journal article" date="2013" name="BMC Genomics">
        <title>Reconstruction of the lipid metabolism for the microalga Monoraphidium neglectum from its genome sequence reveals characteristics suitable for biofuel production.</title>
        <authorList>
            <person name="Bogen C."/>
            <person name="Al-Dilaimi A."/>
            <person name="Albersmeier A."/>
            <person name="Wichmann J."/>
            <person name="Grundmann M."/>
            <person name="Rupp O."/>
            <person name="Lauersen K.J."/>
            <person name="Blifernez-Klassen O."/>
            <person name="Kalinowski J."/>
            <person name="Goesmann A."/>
            <person name="Mussgnug J.H."/>
            <person name="Kruse O."/>
        </authorList>
    </citation>
    <scope>NUCLEOTIDE SEQUENCE [LARGE SCALE GENOMIC DNA]</scope>
    <source>
        <strain evidence="2 3">SAG 48.87</strain>
    </source>
</reference>
<accession>A0A0D2MIW5</accession>
<proteinExistence type="predicted"/>